<dbReference type="Proteomes" id="UP000707535">
    <property type="component" value="Unassembled WGS sequence"/>
</dbReference>
<reference evidence="1" key="2">
    <citation type="submission" date="2021-09" db="EMBL/GenBank/DDBJ databases">
        <authorList>
            <person name="Gilroy R."/>
        </authorList>
    </citation>
    <scope>NUCLEOTIDE SEQUENCE</scope>
    <source>
        <strain evidence="1">CHK174-6876</strain>
    </source>
</reference>
<proteinExistence type="predicted"/>
<organism evidence="1 2">
    <name type="scientific">Ligilactobacillus acidipiscis</name>
    <dbReference type="NCBI Taxonomy" id="89059"/>
    <lineage>
        <taxon>Bacteria</taxon>
        <taxon>Bacillati</taxon>
        <taxon>Bacillota</taxon>
        <taxon>Bacilli</taxon>
        <taxon>Lactobacillales</taxon>
        <taxon>Lactobacillaceae</taxon>
        <taxon>Ligilactobacillus</taxon>
    </lineage>
</organism>
<evidence type="ECO:0000313" key="2">
    <source>
        <dbReference type="Proteomes" id="UP000707535"/>
    </source>
</evidence>
<name>A0A921FBV9_9LACO</name>
<dbReference type="Pfam" id="PF21983">
    <property type="entry name" value="NikA-like"/>
    <property type="match status" value="1"/>
</dbReference>
<sequence>MGANRKRKRQISFRVSDTEYENLRVKSERANLSTPQFCKSVALSKKIKQPKIEKTGAIQIAAELRKIGTNVNQIAKHLNTGENVVSDELQGQFERFEKELSKLWQQLS</sequence>
<dbReference type="InterPro" id="IPR053842">
    <property type="entry name" value="NikA-like"/>
</dbReference>
<dbReference type="AlphaFoldDB" id="A0A921FBV9"/>
<evidence type="ECO:0000313" key="1">
    <source>
        <dbReference type="EMBL" id="HJE98342.1"/>
    </source>
</evidence>
<reference evidence="1" key="1">
    <citation type="journal article" date="2021" name="PeerJ">
        <title>Extensive microbial diversity within the chicken gut microbiome revealed by metagenomics and culture.</title>
        <authorList>
            <person name="Gilroy R."/>
            <person name="Ravi A."/>
            <person name="Getino M."/>
            <person name="Pursley I."/>
            <person name="Horton D.L."/>
            <person name="Alikhan N.F."/>
            <person name="Baker D."/>
            <person name="Gharbi K."/>
            <person name="Hall N."/>
            <person name="Watson M."/>
            <person name="Adriaenssens E.M."/>
            <person name="Foster-Nyarko E."/>
            <person name="Jarju S."/>
            <person name="Secka A."/>
            <person name="Antonio M."/>
            <person name="Oren A."/>
            <person name="Chaudhuri R.R."/>
            <person name="La Ragione R."/>
            <person name="Hildebrand F."/>
            <person name="Pallen M.J."/>
        </authorList>
    </citation>
    <scope>NUCLEOTIDE SEQUENCE</scope>
    <source>
        <strain evidence="1">CHK174-6876</strain>
    </source>
</reference>
<protein>
    <submittedName>
        <fullName evidence="1">MobC family plasmid mobilization relaxosome protein</fullName>
    </submittedName>
</protein>
<dbReference type="EMBL" id="DYXG01000122">
    <property type="protein sequence ID" value="HJE98342.1"/>
    <property type="molecule type" value="Genomic_DNA"/>
</dbReference>
<comment type="caution">
    <text evidence="1">The sequence shown here is derived from an EMBL/GenBank/DDBJ whole genome shotgun (WGS) entry which is preliminary data.</text>
</comment>
<accession>A0A921FBV9</accession>
<gene>
    <name evidence="1" type="ORF">K8V00_12070</name>
</gene>